<evidence type="ECO:0000256" key="4">
    <source>
        <dbReference type="ARBA" id="ARBA00023212"/>
    </source>
</evidence>
<name>A0A6J0C074_NEOLC</name>
<dbReference type="KEGG" id="nlo:107224346"/>
<keyword evidence="7" id="KW-1185">Reference proteome</keyword>
<accession>A0A6J0C074</accession>
<feature type="domain" description="Enkurin" evidence="6">
    <location>
        <begin position="185"/>
        <end position="277"/>
    </location>
</feature>
<proteinExistence type="predicted"/>
<dbReference type="InterPro" id="IPR027012">
    <property type="entry name" value="Enkurin_dom"/>
</dbReference>
<dbReference type="Proteomes" id="UP000829291">
    <property type="component" value="Chromosome 2"/>
</dbReference>
<dbReference type="Pfam" id="PF13864">
    <property type="entry name" value="Enkurin"/>
    <property type="match status" value="1"/>
</dbReference>
<keyword evidence="3" id="KW-0963">Cytoplasm</keyword>
<dbReference type="AlphaFoldDB" id="A0A6J0C074"/>
<comment type="subcellular location">
    <subcellularLocation>
        <location evidence="1">Cell projection</location>
        <location evidence="1">Cilium</location>
    </subcellularLocation>
    <subcellularLocation>
        <location evidence="2">Cytoplasm</location>
        <location evidence="2">Cytoskeleton</location>
    </subcellularLocation>
</comment>
<dbReference type="PANTHER" id="PTHR21490:SF0">
    <property type="entry name" value="ENKURIN"/>
    <property type="match status" value="1"/>
</dbReference>
<dbReference type="PANTHER" id="PTHR21490">
    <property type="entry name" value="ENKURIN-RELATED"/>
    <property type="match status" value="1"/>
</dbReference>
<gene>
    <name evidence="8" type="primary">LOC107224346</name>
</gene>
<dbReference type="RefSeq" id="XP_015519849.1">
    <property type="nucleotide sequence ID" value="XM_015664363.2"/>
</dbReference>
<keyword evidence="5" id="KW-0966">Cell projection</keyword>
<evidence type="ECO:0000313" key="8">
    <source>
        <dbReference type="RefSeq" id="XP_015519849.1"/>
    </source>
</evidence>
<evidence type="ECO:0000313" key="7">
    <source>
        <dbReference type="Proteomes" id="UP000829291"/>
    </source>
</evidence>
<dbReference type="InterPro" id="IPR052102">
    <property type="entry name" value="Enkurin_domain-protein"/>
</dbReference>
<sequence>MSTVLIKEHTEHVTNLIPQIVEERIKSPIYRSKYHMKPAKLKGEDLIKLDFTKEESVESKKFDHRTFGVACVPRTPPTQFLKKKSRIEPPRPEIKHVHYKRPGYPKSLPAWVPVKRSIKSGLPELPQDPTVTARKNFKLENIVNVKRSRPQQPKKRYVDTRYGSAHDLEASGLLPIYIHRADYGKIPSFVSSKNIKKEEENDETRVQPLCRYITATERAKLLEGMKKKWDELQKEFQCLPFVIDTLPRITRKTQMEDALKQLEKDIDMIEKHPYIYVYSDSEED</sequence>
<evidence type="ECO:0000256" key="5">
    <source>
        <dbReference type="ARBA" id="ARBA00023273"/>
    </source>
</evidence>
<dbReference type="FunCoup" id="A0A6J0C074">
    <property type="interactions" value="27"/>
</dbReference>
<dbReference type="GeneID" id="107224346"/>
<evidence type="ECO:0000256" key="1">
    <source>
        <dbReference type="ARBA" id="ARBA00004138"/>
    </source>
</evidence>
<evidence type="ECO:0000256" key="3">
    <source>
        <dbReference type="ARBA" id="ARBA00022490"/>
    </source>
</evidence>
<evidence type="ECO:0000259" key="6">
    <source>
        <dbReference type="PROSITE" id="PS51665"/>
    </source>
</evidence>
<organism evidence="8">
    <name type="scientific">Neodiprion lecontei</name>
    <name type="common">Redheaded pine sawfly</name>
    <dbReference type="NCBI Taxonomy" id="441921"/>
    <lineage>
        <taxon>Eukaryota</taxon>
        <taxon>Metazoa</taxon>
        <taxon>Ecdysozoa</taxon>
        <taxon>Arthropoda</taxon>
        <taxon>Hexapoda</taxon>
        <taxon>Insecta</taxon>
        <taxon>Pterygota</taxon>
        <taxon>Neoptera</taxon>
        <taxon>Endopterygota</taxon>
        <taxon>Hymenoptera</taxon>
        <taxon>Tenthredinoidea</taxon>
        <taxon>Diprionidae</taxon>
        <taxon>Diprioninae</taxon>
        <taxon>Neodiprion</taxon>
    </lineage>
</organism>
<reference evidence="8" key="1">
    <citation type="submission" date="2025-08" db="UniProtKB">
        <authorList>
            <consortium name="RefSeq"/>
        </authorList>
    </citation>
    <scope>IDENTIFICATION</scope>
    <source>
        <tissue evidence="8">Thorax and Abdomen</tissue>
    </source>
</reference>
<keyword evidence="4" id="KW-0206">Cytoskeleton</keyword>
<dbReference type="PROSITE" id="PS51665">
    <property type="entry name" value="ENKURIN"/>
    <property type="match status" value="1"/>
</dbReference>
<dbReference type="InParanoid" id="A0A6J0C074"/>
<protein>
    <submittedName>
        <fullName evidence="8">Enkurin</fullName>
    </submittedName>
</protein>
<evidence type="ECO:0000256" key="2">
    <source>
        <dbReference type="ARBA" id="ARBA00004245"/>
    </source>
</evidence>
<dbReference type="GO" id="GO:0005879">
    <property type="term" value="C:axonemal microtubule"/>
    <property type="evidence" value="ECO:0007669"/>
    <property type="project" value="TreeGrafter"/>
</dbReference>
<dbReference type="GO" id="GO:0005516">
    <property type="term" value="F:calmodulin binding"/>
    <property type="evidence" value="ECO:0007669"/>
    <property type="project" value="TreeGrafter"/>
</dbReference>
<dbReference type="GO" id="GO:0001669">
    <property type="term" value="C:acrosomal vesicle"/>
    <property type="evidence" value="ECO:0007669"/>
    <property type="project" value="TreeGrafter"/>
</dbReference>
<dbReference type="OrthoDB" id="2123594at2759"/>